<evidence type="ECO:0000256" key="6">
    <source>
        <dbReference type="ARBA" id="ARBA00022729"/>
    </source>
</evidence>
<dbReference type="PANTHER" id="PTHR36788:SF2">
    <property type="entry name" value="DEFENSIN-LIKE PROTEIN 183"/>
    <property type="match status" value="1"/>
</dbReference>
<keyword evidence="8" id="KW-1015">Disulfide bond</keyword>
<keyword evidence="6 9" id="KW-0732">Signal</keyword>
<gene>
    <name evidence="10" type="ORF">CRG98_022939</name>
</gene>
<dbReference type="GO" id="GO:0050832">
    <property type="term" value="P:defense response to fungus"/>
    <property type="evidence" value="ECO:0007669"/>
    <property type="project" value="UniProtKB-UniRule"/>
</dbReference>
<dbReference type="OrthoDB" id="993238at2759"/>
<sequence length="133" mass="14066">MANRLSASLLIVFLVLAGGTKIRDVEGAAPCSESLGLCGKDCEARCSARHPGQSGVQGSCDYSITPSLCTCYYDCQQPPEPPQKQCTGGAGLCSVKCQNDCCNANCASKYKQGTGFCNMLPRTWLCQCQYACG</sequence>
<dbReference type="GO" id="GO:0031640">
    <property type="term" value="P:killing of cells of another organism"/>
    <property type="evidence" value="ECO:0007669"/>
    <property type="project" value="UniProtKB-UniRule"/>
</dbReference>
<organism evidence="10 11">
    <name type="scientific">Punica granatum</name>
    <name type="common">Pomegranate</name>
    <dbReference type="NCBI Taxonomy" id="22663"/>
    <lineage>
        <taxon>Eukaryota</taxon>
        <taxon>Viridiplantae</taxon>
        <taxon>Streptophyta</taxon>
        <taxon>Embryophyta</taxon>
        <taxon>Tracheophyta</taxon>
        <taxon>Spermatophyta</taxon>
        <taxon>Magnoliopsida</taxon>
        <taxon>eudicotyledons</taxon>
        <taxon>Gunneridae</taxon>
        <taxon>Pentapetalae</taxon>
        <taxon>rosids</taxon>
        <taxon>malvids</taxon>
        <taxon>Myrtales</taxon>
        <taxon>Lythraceae</taxon>
        <taxon>Punica</taxon>
    </lineage>
</organism>
<keyword evidence="5 9" id="KW-0295">Fungicide</keyword>
<protein>
    <recommendedName>
        <fullName evidence="9">Defensin-like protein</fullName>
    </recommendedName>
</protein>
<comment type="similarity">
    <text evidence="2 9">Belongs to the DEFL family.</text>
</comment>
<comment type="subcellular location">
    <subcellularLocation>
        <location evidence="1 9">Secreted</location>
    </subcellularLocation>
</comment>
<dbReference type="Proteomes" id="UP000233551">
    <property type="component" value="Unassembled WGS sequence"/>
</dbReference>
<keyword evidence="3 9" id="KW-0964">Secreted</keyword>
<dbReference type="EMBL" id="PGOL01001586">
    <property type="protein sequence ID" value="PKI56689.1"/>
    <property type="molecule type" value="Genomic_DNA"/>
</dbReference>
<evidence type="ECO:0000256" key="2">
    <source>
        <dbReference type="ARBA" id="ARBA00006722"/>
    </source>
</evidence>
<dbReference type="GeneID" id="116188723"/>
<evidence type="ECO:0000313" key="11">
    <source>
        <dbReference type="Proteomes" id="UP000233551"/>
    </source>
</evidence>
<name>A0A2I0JK99_PUNGR</name>
<feature type="chain" id="PRO_5047550935" description="Defensin-like protein" evidence="9">
    <location>
        <begin position="23"/>
        <end position="133"/>
    </location>
</feature>
<evidence type="ECO:0000256" key="1">
    <source>
        <dbReference type="ARBA" id="ARBA00004613"/>
    </source>
</evidence>
<dbReference type="InterPro" id="IPR039641">
    <property type="entry name" value="LCR"/>
</dbReference>
<proteinExistence type="inferred from homology"/>
<keyword evidence="4 9" id="KW-0929">Antimicrobial</keyword>
<reference evidence="10 11" key="1">
    <citation type="submission" date="2017-11" db="EMBL/GenBank/DDBJ databases">
        <title>De-novo sequencing of pomegranate (Punica granatum L.) genome.</title>
        <authorList>
            <person name="Akparov Z."/>
            <person name="Amiraslanov A."/>
            <person name="Hajiyeva S."/>
            <person name="Abbasov M."/>
            <person name="Kaur K."/>
            <person name="Hamwieh A."/>
            <person name="Solovyev V."/>
            <person name="Salamov A."/>
            <person name="Braich B."/>
            <person name="Kosarev P."/>
            <person name="Mahmoud A."/>
            <person name="Hajiyev E."/>
            <person name="Babayeva S."/>
            <person name="Izzatullayeva V."/>
            <person name="Mammadov A."/>
            <person name="Mammadov A."/>
            <person name="Sharifova S."/>
            <person name="Ojaghi J."/>
            <person name="Eynullazada K."/>
            <person name="Bayramov B."/>
            <person name="Abdulazimova A."/>
            <person name="Shahmuradov I."/>
        </authorList>
    </citation>
    <scope>NUCLEOTIDE SEQUENCE [LARGE SCALE GENOMIC DNA]</scope>
    <source>
        <strain evidence="11">cv. AG2017</strain>
        <tissue evidence="10">Leaf</tissue>
    </source>
</reference>
<evidence type="ECO:0000313" key="10">
    <source>
        <dbReference type="EMBL" id="PKI56689.1"/>
    </source>
</evidence>
<feature type="signal peptide" evidence="9">
    <location>
        <begin position="1"/>
        <end position="22"/>
    </location>
</feature>
<evidence type="ECO:0000256" key="4">
    <source>
        <dbReference type="ARBA" id="ARBA00022529"/>
    </source>
</evidence>
<dbReference type="GO" id="GO:0005576">
    <property type="term" value="C:extracellular region"/>
    <property type="evidence" value="ECO:0007669"/>
    <property type="project" value="UniProtKB-SubCell"/>
</dbReference>
<accession>A0A2I0JK99</accession>
<dbReference type="AlphaFoldDB" id="A0A2I0JK99"/>
<evidence type="ECO:0000256" key="9">
    <source>
        <dbReference type="RuleBase" id="RU367109"/>
    </source>
</evidence>
<evidence type="ECO:0000256" key="7">
    <source>
        <dbReference type="ARBA" id="ARBA00022821"/>
    </source>
</evidence>
<evidence type="ECO:0000256" key="5">
    <source>
        <dbReference type="ARBA" id="ARBA00022577"/>
    </source>
</evidence>
<keyword evidence="7 9" id="KW-0611">Plant defense</keyword>
<comment type="caution">
    <text evidence="10">The sequence shown here is derived from an EMBL/GenBank/DDBJ whole genome shotgun (WGS) entry which is preliminary data.</text>
</comment>
<evidence type="ECO:0000256" key="3">
    <source>
        <dbReference type="ARBA" id="ARBA00022525"/>
    </source>
</evidence>
<evidence type="ECO:0000256" key="8">
    <source>
        <dbReference type="ARBA" id="ARBA00023157"/>
    </source>
</evidence>
<dbReference type="PANTHER" id="PTHR36788">
    <property type="entry name" value="DEFENSIN-LIKE PROTEIN 183"/>
    <property type="match status" value="1"/>
</dbReference>
<keyword evidence="11" id="KW-1185">Reference proteome</keyword>